<gene>
    <name evidence="2" type="ORF">JET18_07870</name>
</gene>
<dbReference type="Proteomes" id="UP000661696">
    <property type="component" value="Unassembled WGS sequence"/>
</dbReference>
<comment type="caution">
    <text evidence="2">The sequence shown here is derived from an EMBL/GenBank/DDBJ whole genome shotgun (WGS) entry which is preliminary data.</text>
</comment>
<accession>A0ABS1QDS0</accession>
<evidence type="ECO:0000313" key="2">
    <source>
        <dbReference type="EMBL" id="MBL1220748.1"/>
    </source>
</evidence>
<keyword evidence="1" id="KW-0732">Signal</keyword>
<proteinExistence type="predicted"/>
<dbReference type="EMBL" id="JAELVM010000001">
    <property type="protein sequence ID" value="MBL1220748.1"/>
    <property type="molecule type" value="Genomic_DNA"/>
</dbReference>
<feature type="signal peptide" evidence="1">
    <location>
        <begin position="1"/>
        <end position="18"/>
    </location>
</feature>
<protein>
    <submittedName>
        <fullName evidence="2">Uncharacterized protein</fullName>
    </submittedName>
</protein>
<reference evidence="2 3" key="1">
    <citation type="submission" date="2020-12" db="EMBL/GenBank/DDBJ databases">
        <title>Chryseobacterium endoalhailicus sp. nov., isolated from seed of leguminous plant.</title>
        <authorList>
            <person name="Zhang X."/>
        </authorList>
    </citation>
    <scope>NUCLEOTIDE SEQUENCE [LARGE SCALE GENOMIC DNA]</scope>
    <source>
        <strain evidence="2 3">L7</strain>
    </source>
</reference>
<name>A0ABS1QDS0_9FLAO</name>
<sequence length="149" mass="17160">MKKYSIMFFVLITTAMNAQWDKTAFNIAYRFTGRNVVQAGLEFKANIAREQSLIIGASMLYTSINHKDQFLPEANMYYTNIKGQLLGVSANPYSIEPRIGFSLFNFMYLNTGYALPIHREKYFKGITFGVQFNIAPVKNSAFYDRLKMM</sequence>
<keyword evidence="3" id="KW-1185">Reference proteome</keyword>
<dbReference type="RefSeq" id="WP_202090060.1">
    <property type="nucleotide sequence ID" value="NZ_JAELVM010000001.1"/>
</dbReference>
<evidence type="ECO:0000313" key="3">
    <source>
        <dbReference type="Proteomes" id="UP000661696"/>
    </source>
</evidence>
<feature type="chain" id="PRO_5047525676" evidence="1">
    <location>
        <begin position="19"/>
        <end position="149"/>
    </location>
</feature>
<organism evidence="2 3">
    <name type="scientific">Chryseobacterium endalhagicum</name>
    <dbReference type="NCBI Taxonomy" id="2797638"/>
    <lineage>
        <taxon>Bacteria</taxon>
        <taxon>Pseudomonadati</taxon>
        <taxon>Bacteroidota</taxon>
        <taxon>Flavobacteriia</taxon>
        <taxon>Flavobacteriales</taxon>
        <taxon>Weeksellaceae</taxon>
        <taxon>Chryseobacterium group</taxon>
        <taxon>Chryseobacterium</taxon>
    </lineage>
</organism>
<evidence type="ECO:0000256" key="1">
    <source>
        <dbReference type="SAM" id="SignalP"/>
    </source>
</evidence>